<reference evidence="1 2" key="1">
    <citation type="submission" date="2019-08" db="EMBL/GenBank/DDBJ databases">
        <title>Whole genome of Aphis craccivora.</title>
        <authorList>
            <person name="Voronova N.V."/>
            <person name="Shulinski R.S."/>
            <person name="Bandarenka Y.V."/>
            <person name="Zhorov D.G."/>
            <person name="Warner D."/>
        </authorList>
    </citation>
    <scope>NUCLEOTIDE SEQUENCE [LARGE SCALE GENOMIC DNA]</scope>
    <source>
        <strain evidence="1">180601</strain>
        <tissue evidence="1">Whole Body</tissue>
    </source>
</reference>
<feature type="non-terminal residue" evidence="1">
    <location>
        <position position="65"/>
    </location>
</feature>
<organism evidence="1 2">
    <name type="scientific">Aphis craccivora</name>
    <name type="common">Cowpea aphid</name>
    <dbReference type="NCBI Taxonomy" id="307492"/>
    <lineage>
        <taxon>Eukaryota</taxon>
        <taxon>Metazoa</taxon>
        <taxon>Ecdysozoa</taxon>
        <taxon>Arthropoda</taxon>
        <taxon>Hexapoda</taxon>
        <taxon>Insecta</taxon>
        <taxon>Pterygota</taxon>
        <taxon>Neoptera</taxon>
        <taxon>Paraneoptera</taxon>
        <taxon>Hemiptera</taxon>
        <taxon>Sternorrhyncha</taxon>
        <taxon>Aphidomorpha</taxon>
        <taxon>Aphidoidea</taxon>
        <taxon>Aphididae</taxon>
        <taxon>Aphidini</taxon>
        <taxon>Aphis</taxon>
        <taxon>Aphis</taxon>
    </lineage>
</organism>
<dbReference type="Proteomes" id="UP000478052">
    <property type="component" value="Unassembled WGS sequence"/>
</dbReference>
<accession>A0A6G0VK10</accession>
<comment type="caution">
    <text evidence="1">The sequence shown here is derived from an EMBL/GenBank/DDBJ whole genome shotgun (WGS) entry which is preliminary data.</text>
</comment>
<protein>
    <submittedName>
        <fullName evidence="1">Uncharacterized protein</fullName>
    </submittedName>
</protein>
<gene>
    <name evidence="1" type="ORF">FWK35_00033486</name>
</gene>
<proteinExistence type="predicted"/>
<evidence type="ECO:0000313" key="1">
    <source>
        <dbReference type="EMBL" id="KAF0683291.1"/>
    </source>
</evidence>
<evidence type="ECO:0000313" key="2">
    <source>
        <dbReference type="Proteomes" id="UP000478052"/>
    </source>
</evidence>
<dbReference type="EMBL" id="VUJU01017407">
    <property type="protein sequence ID" value="KAF0683291.1"/>
    <property type="molecule type" value="Genomic_DNA"/>
</dbReference>
<name>A0A6G0VK10_APHCR</name>
<sequence length="65" mass="7728">MTLENNFSRVIDIDVFGSSQSSETKKKIFQIPNNRLNRFRKIEHLVELSYKSNIIQEEKTEKLEL</sequence>
<keyword evidence="2" id="KW-1185">Reference proteome</keyword>
<dbReference type="AlphaFoldDB" id="A0A6G0VK10"/>